<evidence type="ECO:0000313" key="1">
    <source>
        <dbReference type="EMBL" id="KAL3569864.1"/>
    </source>
</evidence>
<reference evidence="1 2" key="1">
    <citation type="journal article" date="2024" name="Plant Biotechnol. J.">
        <title>Genome and CRISPR/Cas9 system of a widespread forest tree (Populus alba) in the world.</title>
        <authorList>
            <person name="Liu Y.J."/>
            <person name="Jiang P.F."/>
            <person name="Han X.M."/>
            <person name="Li X.Y."/>
            <person name="Wang H.M."/>
            <person name="Wang Y.J."/>
            <person name="Wang X.X."/>
            <person name="Zeng Q.Y."/>
        </authorList>
    </citation>
    <scope>NUCLEOTIDE SEQUENCE [LARGE SCALE GENOMIC DNA]</scope>
    <source>
        <strain evidence="2">cv. PAL-ZL1</strain>
    </source>
</reference>
<evidence type="ECO:0000313" key="2">
    <source>
        <dbReference type="Proteomes" id="UP000309997"/>
    </source>
</evidence>
<dbReference type="EMBL" id="RCHU02000016">
    <property type="protein sequence ID" value="KAL3569864.1"/>
    <property type="molecule type" value="Genomic_DNA"/>
</dbReference>
<comment type="caution">
    <text evidence="1">The sequence shown here is derived from an EMBL/GenBank/DDBJ whole genome shotgun (WGS) entry which is preliminary data.</text>
</comment>
<dbReference type="Proteomes" id="UP000309997">
    <property type="component" value="Unassembled WGS sequence"/>
</dbReference>
<accession>A0ACC4AUE8</accession>
<protein>
    <submittedName>
        <fullName evidence="1">Uncharacterized protein</fullName>
    </submittedName>
</protein>
<name>A0ACC4AUE8_POPAL</name>
<proteinExistence type="predicted"/>
<gene>
    <name evidence="1" type="ORF">D5086_029754</name>
</gene>
<sequence length="71" mass="7801">MAIVVASPFSGWLAVPFCNRWMGGWQTEEKRVPNMSIKSTGRRTQVKGEMVRLDASTVNIGQLTASLAFGE</sequence>
<keyword evidence="2" id="KW-1185">Reference proteome</keyword>
<organism evidence="1 2">
    <name type="scientific">Populus alba</name>
    <name type="common">White poplar</name>
    <dbReference type="NCBI Taxonomy" id="43335"/>
    <lineage>
        <taxon>Eukaryota</taxon>
        <taxon>Viridiplantae</taxon>
        <taxon>Streptophyta</taxon>
        <taxon>Embryophyta</taxon>
        <taxon>Tracheophyta</taxon>
        <taxon>Spermatophyta</taxon>
        <taxon>Magnoliopsida</taxon>
        <taxon>eudicotyledons</taxon>
        <taxon>Gunneridae</taxon>
        <taxon>Pentapetalae</taxon>
        <taxon>rosids</taxon>
        <taxon>fabids</taxon>
        <taxon>Malpighiales</taxon>
        <taxon>Salicaceae</taxon>
        <taxon>Saliceae</taxon>
        <taxon>Populus</taxon>
    </lineage>
</organism>